<proteinExistence type="predicted"/>
<dbReference type="Proteomes" id="UP001239111">
    <property type="component" value="Chromosome 3"/>
</dbReference>
<reference evidence="1" key="1">
    <citation type="submission" date="2023-04" db="EMBL/GenBank/DDBJ databases">
        <title>A chromosome-level genome assembly of the parasitoid wasp Eretmocerus hayati.</title>
        <authorList>
            <person name="Zhong Y."/>
            <person name="Liu S."/>
            <person name="Liu Y."/>
        </authorList>
    </citation>
    <scope>NUCLEOTIDE SEQUENCE</scope>
    <source>
        <strain evidence="1">ZJU_SS_LIU_2023</strain>
    </source>
</reference>
<gene>
    <name evidence="1" type="ORF">QAD02_000218</name>
</gene>
<evidence type="ECO:0000313" key="2">
    <source>
        <dbReference type="Proteomes" id="UP001239111"/>
    </source>
</evidence>
<comment type="caution">
    <text evidence="1">The sequence shown here is derived from an EMBL/GenBank/DDBJ whole genome shotgun (WGS) entry which is preliminary data.</text>
</comment>
<dbReference type="EMBL" id="CM056743">
    <property type="protein sequence ID" value="KAJ8668959.1"/>
    <property type="molecule type" value="Genomic_DNA"/>
</dbReference>
<organism evidence="1 2">
    <name type="scientific">Eretmocerus hayati</name>
    <dbReference type="NCBI Taxonomy" id="131215"/>
    <lineage>
        <taxon>Eukaryota</taxon>
        <taxon>Metazoa</taxon>
        <taxon>Ecdysozoa</taxon>
        <taxon>Arthropoda</taxon>
        <taxon>Hexapoda</taxon>
        <taxon>Insecta</taxon>
        <taxon>Pterygota</taxon>
        <taxon>Neoptera</taxon>
        <taxon>Endopterygota</taxon>
        <taxon>Hymenoptera</taxon>
        <taxon>Apocrita</taxon>
        <taxon>Proctotrupomorpha</taxon>
        <taxon>Chalcidoidea</taxon>
        <taxon>Aphelinidae</taxon>
        <taxon>Aphelininae</taxon>
        <taxon>Eretmocerus</taxon>
    </lineage>
</organism>
<accession>A0ACC2NF43</accession>
<keyword evidence="2" id="KW-1185">Reference proteome</keyword>
<sequence length="1348" mass="152191">MSDEEETFQLEKQVLTDALFLSLKILKDTDLVNDAPSDKPLPQSEYLAYEISLAVIKIVKDAARVEDEELFLFEENLGELEASSEPCSGGADACAPSESPLELTESETTTAEESSPSIWELSQEYSNEYISLDYKIKVVNMKREHPNWSLESIRANGGGKLSRMDELTRWKKEIAKGGTFIDKSLVIDKWTYDRFKECRERGKPVFTRDLRVWALQAARQFESSGHKFTASKSWIGEFKQKHRIRMRKITRYVKPTEYNNEATMMENNQNFRTNCSEKMKNFKIAINTDQTGCEYRVDVARSLAPRGSKAVNAYIGDLNRMWIASIFSRSCVPLMTPECKAMVSTGLNHHVYLIDRYQKDQNNCLSLFLLRASRESYGDAAIGYVCLKRNQRMVCTVKARMTPEHKKNDTPYSVAVVIDEKVEKIVNVSCDGCATGQGGCKHAFAFLMWLNRRSEEPACTEVKCYWKKSILSGAGTKIPFILAADMVKKKKPVDDNLPDNSTFLQDVISQLGKNQCDTVLSRYTICLIDRKVHNLSIHQMLTLYISQDNHPSADGFIEFGKKIMDTILCQELEEQTRNQSEDLLWEAVRYARVTASKLDEVAHCKTPEGSLCKQIIGVSKVHDTKYMKRGRILEQRIFDELYRKGYKVSKCGIFILPAYPILGGSPDGISDDYILEIKCPASESTFKNYLHNGNITPKYKAQMMLQMFVARKRKDISKYSKVHAYLKKLTKKHEPKRSRVLSAEQVYKFIDSAPEPRYLLHKVVLALGLSGCCRMHELIELLMNQVIILDDCMIVTIPKNKTKNAEEKIFRVVGSFFELVQRYLAARASIDHDRFLMSYRTSCGFINVPAGKATIRTVPTVVAEFLQLPCAHEYTGHCVRRSAATIYASTGVTNIDLMQFGKWKTLNSAQIYNVDTDFNRNKVAHIVTNAIMSEPISDRSNTTARKSSFPRPATTPSKPKITNVTNLHRGDVRYVRAAKIHPMKRNVTSTVTSENKDEAQESAVTSHDQSDSLLLDVSSSTLNNSVNTDETQSVPVPTVPICNGLHALRAGKYQYTPYEAIPLVPNKETAVTPGGPTEKQAVVGSDSSVVNKCTAPLPSWSGKSVITKSVTSSKLHVKEDNRSGEVPHKGSRASELLRKLNYHGTIYNRMSPSPPELKNSSFVPRDIPVSYKIPLRQRSDPYEESVIHDVDDSYNLADVSAGLFDDFCCEPTTSNDQQASCTVEHQFEAILNETDEEEEFDSQGATMDNNSVVQSLSERCSNYTQEPMRILEESKDEVQVIEPEPSLRRSNHEVGDESNIPNAISPHNHWSGSRSSERIDSDDESVPDGEWGLRSYIKSCTEFKIYFK</sequence>
<protein>
    <submittedName>
        <fullName evidence="1">Uncharacterized protein</fullName>
    </submittedName>
</protein>
<name>A0ACC2NF43_9HYME</name>
<evidence type="ECO:0000313" key="1">
    <source>
        <dbReference type="EMBL" id="KAJ8668959.1"/>
    </source>
</evidence>